<dbReference type="EMBL" id="VOQF01000043">
    <property type="protein sequence ID" value="TXC76272.1"/>
    <property type="molecule type" value="Genomic_DNA"/>
</dbReference>
<proteinExistence type="predicted"/>
<feature type="transmembrane region" description="Helical" evidence="1">
    <location>
        <begin position="36"/>
        <end position="55"/>
    </location>
</feature>
<keyword evidence="1" id="KW-0472">Membrane</keyword>
<reference evidence="2 3" key="1">
    <citation type="journal article" date="2005" name="Int. J. Syst. Evol. Microbiol.">
        <title>Bacillus litoralis sp. nov., isolated from a tidal flat of the Yellow Sea in Korea.</title>
        <authorList>
            <person name="Yoon J.H."/>
            <person name="Oh T.K."/>
        </authorList>
    </citation>
    <scope>NUCLEOTIDE SEQUENCE [LARGE SCALE GENOMIC DNA]</scope>
    <source>
        <strain evidence="2 3">SW-211</strain>
    </source>
</reference>
<dbReference type="OrthoDB" id="5360192at2"/>
<evidence type="ECO:0000313" key="3">
    <source>
        <dbReference type="Proteomes" id="UP000321363"/>
    </source>
</evidence>
<feature type="transmembrane region" description="Helical" evidence="1">
    <location>
        <begin position="105"/>
        <end position="124"/>
    </location>
</feature>
<feature type="transmembrane region" description="Helical" evidence="1">
    <location>
        <begin position="12"/>
        <end position="30"/>
    </location>
</feature>
<dbReference type="InterPro" id="IPR021257">
    <property type="entry name" value="DUF2809"/>
</dbReference>
<dbReference type="Pfam" id="PF10990">
    <property type="entry name" value="DUF2809"/>
    <property type="match status" value="1"/>
</dbReference>
<dbReference type="AlphaFoldDB" id="A0A5C6USG1"/>
<sequence>MNKGHFLYKRSIYILAIVVFIALGLASRKFSELLPILVAQNAGDMLWAMMVYYGFRLILFHKSILTAFCFSLSFCFIIEFSQLYQAEWINHLRSYPFGALVLGKGYLTVDLIRYIVGILIATALDKLSNLR</sequence>
<comment type="caution">
    <text evidence="2">The sequence shown here is derived from an EMBL/GenBank/DDBJ whole genome shotgun (WGS) entry which is preliminary data.</text>
</comment>
<organism evidence="2 3">
    <name type="scientific">Metabacillus litoralis</name>
    <dbReference type="NCBI Taxonomy" id="152268"/>
    <lineage>
        <taxon>Bacteria</taxon>
        <taxon>Bacillati</taxon>
        <taxon>Bacillota</taxon>
        <taxon>Bacilli</taxon>
        <taxon>Bacillales</taxon>
        <taxon>Bacillaceae</taxon>
        <taxon>Metabacillus</taxon>
    </lineage>
</organism>
<gene>
    <name evidence="2" type="ORF">FS935_22965</name>
</gene>
<evidence type="ECO:0000256" key="1">
    <source>
        <dbReference type="SAM" id="Phobius"/>
    </source>
</evidence>
<protein>
    <submittedName>
        <fullName evidence="2">DUF2809 domain-containing protein</fullName>
    </submittedName>
</protein>
<keyword evidence="1" id="KW-0812">Transmembrane</keyword>
<dbReference type="Proteomes" id="UP000321363">
    <property type="component" value="Unassembled WGS sequence"/>
</dbReference>
<accession>A0A5C6USG1</accession>
<keyword evidence="1" id="KW-1133">Transmembrane helix</keyword>
<evidence type="ECO:0000313" key="2">
    <source>
        <dbReference type="EMBL" id="TXC76272.1"/>
    </source>
</evidence>
<keyword evidence="3" id="KW-1185">Reference proteome</keyword>
<feature type="transmembrane region" description="Helical" evidence="1">
    <location>
        <begin position="64"/>
        <end position="85"/>
    </location>
</feature>
<name>A0A5C6USG1_9BACI</name>